<reference evidence="1" key="2">
    <citation type="submission" date="2022-01" db="EMBL/GenBank/DDBJ databases">
        <authorList>
            <person name="Yamashiro T."/>
            <person name="Shiraishi A."/>
            <person name="Satake H."/>
            <person name="Nakayama K."/>
        </authorList>
    </citation>
    <scope>NUCLEOTIDE SEQUENCE</scope>
</reference>
<comment type="caution">
    <text evidence="1">The sequence shown here is derived from an EMBL/GenBank/DDBJ whole genome shotgun (WGS) entry which is preliminary data.</text>
</comment>
<organism evidence="1 2">
    <name type="scientific">Tanacetum coccineum</name>
    <dbReference type="NCBI Taxonomy" id="301880"/>
    <lineage>
        <taxon>Eukaryota</taxon>
        <taxon>Viridiplantae</taxon>
        <taxon>Streptophyta</taxon>
        <taxon>Embryophyta</taxon>
        <taxon>Tracheophyta</taxon>
        <taxon>Spermatophyta</taxon>
        <taxon>Magnoliopsida</taxon>
        <taxon>eudicotyledons</taxon>
        <taxon>Gunneridae</taxon>
        <taxon>Pentapetalae</taxon>
        <taxon>asterids</taxon>
        <taxon>campanulids</taxon>
        <taxon>Asterales</taxon>
        <taxon>Asteraceae</taxon>
        <taxon>Asteroideae</taxon>
        <taxon>Anthemideae</taxon>
        <taxon>Anthemidinae</taxon>
        <taxon>Tanacetum</taxon>
    </lineage>
</organism>
<protein>
    <recommendedName>
        <fullName evidence="3">Gag-pol polyprotein</fullName>
    </recommendedName>
</protein>
<reference evidence="1" key="1">
    <citation type="journal article" date="2022" name="Int. J. Mol. Sci.">
        <title>Draft Genome of Tanacetum Coccineum: Genomic Comparison of Closely Related Tanacetum-Family Plants.</title>
        <authorList>
            <person name="Yamashiro T."/>
            <person name="Shiraishi A."/>
            <person name="Nakayama K."/>
            <person name="Satake H."/>
        </authorList>
    </citation>
    <scope>NUCLEOTIDE SEQUENCE</scope>
</reference>
<evidence type="ECO:0008006" key="3">
    <source>
        <dbReference type="Google" id="ProtNLM"/>
    </source>
</evidence>
<dbReference type="EMBL" id="BQNB010011287">
    <property type="protein sequence ID" value="GJS88611.1"/>
    <property type="molecule type" value="Genomic_DNA"/>
</dbReference>
<evidence type="ECO:0000313" key="1">
    <source>
        <dbReference type="EMBL" id="GJS88611.1"/>
    </source>
</evidence>
<sequence>MAIEGVERLKSLSFDEAHWKLKGPECGDPNHLIGECSKPPKDKNQRALLEALEYILVMAGEEEIEKVKDEYVL</sequence>
<dbReference type="Proteomes" id="UP001151760">
    <property type="component" value="Unassembled WGS sequence"/>
</dbReference>
<evidence type="ECO:0000313" key="2">
    <source>
        <dbReference type="Proteomes" id="UP001151760"/>
    </source>
</evidence>
<proteinExistence type="predicted"/>
<name>A0ABQ4ZFT2_9ASTR</name>
<keyword evidence="2" id="KW-1185">Reference proteome</keyword>
<accession>A0ABQ4ZFT2</accession>
<gene>
    <name evidence="1" type="ORF">Tco_0771247</name>
</gene>